<evidence type="ECO:0000313" key="3">
    <source>
        <dbReference type="Proteomes" id="UP000717585"/>
    </source>
</evidence>
<protein>
    <submittedName>
        <fullName evidence="2">Uncharacterized protein</fullName>
    </submittedName>
</protein>
<name>A0A8J6B8Q0_9EUKA</name>
<organism evidence="2 3">
    <name type="scientific">Carpediemonas membranifera</name>
    <dbReference type="NCBI Taxonomy" id="201153"/>
    <lineage>
        <taxon>Eukaryota</taxon>
        <taxon>Metamonada</taxon>
        <taxon>Carpediemonas-like organisms</taxon>
        <taxon>Carpediemonas</taxon>
    </lineage>
</organism>
<comment type="caution">
    <text evidence="2">The sequence shown here is derived from an EMBL/GenBank/DDBJ whole genome shotgun (WGS) entry which is preliminary data.</text>
</comment>
<dbReference type="EMBL" id="JAHDYR010000012">
    <property type="protein sequence ID" value="KAG9395057.1"/>
    <property type="molecule type" value="Genomic_DNA"/>
</dbReference>
<reference evidence="2" key="1">
    <citation type="submission" date="2021-05" db="EMBL/GenBank/DDBJ databases">
        <title>A free-living protist that lacks canonical eukaryotic 1 DNA replication and segregation systems.</title>
        <authorList>
            <person name="Salas-Leiva D.E."/>
            <person name="Tromer E.C."/>
            <person name="Curtis B.A."/>
            <person name="Jerlstrom-Hultqvist J."/>
            <person name="Kolisko M."/>
            <person name="Yi Z."/>
            <person name="Salas-Leiva J.S."/>
            <person name="Gallot-Lavallee L."/>
            <person name="Kops G.J.P.L."/>
            <person name="Archibald J.M."/>
            <person name="Simpson A.G.B."/>
            <person name="Roger A.J."/>
        </authorList>
    </citation>
    <scope>NUCLEOTIDE SEQUENCE</scope>
    <source>
        <strain evidence="2">BICM</strain>
    </source>
</reference>
<proteinExistence type="predicted"/>
<feature type="region of interest" description="Disordered" evidence="1">
    <location>
        <begin position="710"/>
        <end position="747"/>
    </location>
</feature>
<dbReference type="AlphaFoldDB" id="A0A8J6B8Q0"/>
<sequence length="780" mass="82331">MLRSRYSAKGHSCRPSGCTDHLWKQDITADGDIELHVVPITQSSARVVHPLFRLRTRAPSNEQSSLLTDVFFEFNTAGFIFSSHTSVWAVVVPAAQALRSQTLALTERLPDGVSILHTQYSGAADTEARMVPGSFTIFTPPPPVLRHGSFNPHRLPHGLRPLVQEGPPPGPLLRVSRGDHTLVMASPEARLAVTVPRPSIGVLQTALYEHRAVEQTEGDPTVHTALSWALRMGIPGVLAAAAEDEALDGAMVLDWVRMALNQLSFSDTTDAAALVAAEDACLVLLGVVSTLDTHRTATQLSAAVVGELLDDIQRAVCVLRVRLAVAVAPLPRPDEETAHSRRTKIEAASARRQALFPPAAGTTAPTLDVLAAHLLPGQHYPIPWEDLGDRIRAADGVDVEDVWLGAALLLLATHLDSGAAPPALLAELTGRGIHPHAATVAQALLDLDRGAEPSETALLLAPAVVVEAVVQRLLDLGRPQVAALVAARHDRPELLFEAICQQGDLAAILMASRALPVDRAIATRVTVQVAVQRGQLVDVAKAACTGDERAAVLSAAAEAGEAIEHALPPAAETPAPRQPEPSPSPIMPFPRTAAIPVPRSTVLGTPQAWPTPGAFAARTPATGLTFGTPMLSDASMLSYGSAGTPLSMAPAATISMGRRVTFDGDVPTNVRQTKRPKAYRGTPLPAGFRLAGTPAGRGVRFAVVTPAVTPTPKKPLPKTPLAGRFRLSDDSTPGPSAMPAPAPAGPAVRFADATPQLDRATKRYKGTPLPRNVRFGMTMD</sequence>
<keyword evidence="3" id="KW-1185">Reference proteome</keyword>
<dbReference type="Proteomes" id="UP000717585">
    <property type="component" value="Unassembled WGS sequence"/>
</dbReference>
<evidence type="ECO:0000256" key="1">
    <source>
        <dbReference type="SAM" id="MobiDB-lite"/>
    </source>
</evidence>
<evidence type="ECO:0000313" key="2">
    <source>
        <dbReference type="EMBL" id="KAG9395057.1"/>
    </source>
</evidence>
<accession>A0A8J6B8Q0</accession>
<gene>
    <name evidence="2" type="ORF">J8273_0271</name>
</gene>